<dbReference type="InterPro" id="IPR002864">
    <property type="entry name" value="Acyl-ACP_thioesterase_NHD"/>
</dbReference>
<evidence type="ECO:0000313" key="11">
    <source>
        <dbReference type="Proteomes" id="UP001164718"/>
    </source>
</evidence>
<dbReference type="CDD" id="cd00586">
    <property type="entry name" value="4HBT"/>
    <property type="match status" value="1"/>
</dbReference>
<name>A0A9E8LW52_9BACI</name>
<reference evidence="10" key="1">
    <citation type="submission" date="2022-09" db="EMBL/GenBank/DDBJ databases">
        <title>Complete Genomes of Fervidibacillus albus and Fervidibacillus halotolerans isolated from tidal flat sediments.</title>
        <authorList>
            <person name="Kwon K.K."/>
            <person name="Yang S.-H."/>
            <person name="Park M.J."/>
            <person name="Oh H.-M."/>
        </authorList>
    </citation>
    <scope>NUCLEOTIDE SEQUENCE</scope>
    <source>
        <strain evidence="10">MEBiC13591</strain>
    </source>
</reference>
<dbReference type="EMBL" id="CP106878">
    <property type="protein sequence ID" value="WAA10793.1"/>
    <property type="molecule type" value="Genomic_DNA"/>
</dbReference>
<protein>
    <submittedName>
        <fullName evidence="10">Thioesterase</fullName>
    </submittedName>
</protein>
<dbReference type="GO" id="GO:0016297">
    <property type="term" value="F:fatty acyl-[ACP] hydrolase activity"/>
    <property type="evidence" value="ECO:0007669"/>
    <property type="project" value="InterPro"/>
</dbReference>
<dbReference type="SUPFAM" id="SSF54637">
    <property type="entry name" value="Thioesterase/thiol ester dehydrase-isomerase"/>
    <property type="match status" value="2"/>
</dbReference>
<dbReference type="InterPro" id="IPR045023">
    <property type="entry name" value="FATA/B"/>
</dbReference>
<keyword evidence="4" id="KW-0276">Fatty acid metabolism</keyword>
<evidence type="ECO:0000256" key="4">
    <source>
        <dbReference type="ARBA" id="ARBA00022832"/>
    </source>
</evidence>
<dbReference type="GO" id="GO:0000036">
    <property type="term" value="F:acyl carrier activity"/>
    <property type="evidence" value="ECO:0007669"/>
    <property type="project" value="TreeGrafter"/>
</dbReference>
<dbReference type="PANTHER" id="PTHR31727">
    <property type="entry name" value="OLEOYL-ACYL CARRIER PROTEIN THIOESTERASE 1, CHLOROPLASTIC"/>
    <property type="match status" value="1"/>
</dbReference>
<evidence type="ECO:0000259" key="9">
    <source>
        <dbReference type="Pfam" id="PF20791"/>
    </source>
</evidence>
<proteinExistence type="inferred from homology"/>
<keyword evidence="2" id="KW-0444">Lipid biosynthesis</keyword>
<dbReference type="Gene3D" id="3.10.129.10">
    <property type="entry name" value="Hotdog Thioesterase"/>
    <property type="match status" value="1"/>
</dbReference>
<comment type="similarity">
    <text evidence="1">Belongs to the acyl-ACP thioesterase family.</text>
</comment>
<keyword evidence="6" id="KW-0443">Lipid metabolism</keyword>
<dbReference type="Pfam" id="PF20791">
    <property type="entry name" value="Acyl-ACP_TE_C"/>
    <property type="match status" value="1"/>
</dbReference>
<keyword evidence="5" id="KW-0809">Transit peptide</keyword>
<gene>
    <name evidence="10" type="ORF">OE104_05610</name>
</gene>
<evidence type="ECO:0000256" key="7">
    <source>
        <dbReference type="ARBA" id="ARBA00023160"/>
    </source>
</evidence>
<evidence type="ECO:0000256" key="1">
    <source>
        <dbReference type="ARBA" id="ARBA00006500"/>
    </source>
</evidence>
<dbReference type="Proteomes" id="UP001164718">
    <property type="component" value="Chromosome"/>
</dbReference>
<dbReference type="RefSeq" id="WP_275418596.1">
    <property type="nucleotide sequence ID" value="NZ_CP106878.1"/>
</dbReference>
<dbReference type="PANTHER" id="PTHR31727:SF6">
    <property type="entry name" value="OLEOYL-ACYL CARRIER PROTEIN THIOESTERASE 1, CHLOROPLASTIC"/>
    <property type="match status" value="1"/>
</dbReference>
<evidence type="ECO:0000256" key="3">
    <source>
        <dbReference type="ARBA" id="ARBA00022801"/>
    </source>
</evidence>
<sequence>MQTSIRYKKQFHIDLRDVDFKKQLKLSSLFSYFQEAANEAADVLGYGIDRLQSEFHVGWVLVRMRVEIIDMPIWNETITIETWPLEPNRMEFHRDYLVFDSSGNIRIRAISDWVIIDMDNRRLKRSEHIGLVYPEIIKERAIDKRLRKLNDFGNVEQSYKKVIGYSDIDINGHLNNSNYIDYIMDCFPVEDHQKYITKAIEVHFLRELLPGETLTVRKDVSAIDSNLVYVDGVKEQGEMVFKAKLEIEKLNETDCSFDQRNNPIE</sequence>
<dbReference type="InterPro" id="IPR029069">
    <property type="entry name" value="HotDog_dom_sf"/>
</dbReference>
<evidence type="ECO:0000256" key="2">
    <source>
        <dbReference type="ARBA" id="ARBA00022516"/>
    </source>
</evidence>
<keyword evidence="3" id="KW-0378">Hydrolase</keyword>
<accession>A0A9E8LW52</accession>
<dbReference type="AlphaFoldDB" id="A0A9E8LW52"/>
<dbReference type="Pfam" id="PF01643">
    <property type="entry name" value="Acyl-ACP_TE"/>
    <property type="match status" value="1"/>
</dbReference>
<dbReference type="InterPro" id="IPR049427">
    <property type="entry name" value="Acyl-ACP_TE_C"/>
</dbReference>
<evidence type="ECO:0000259" key="8">
    <source>
        <dbReference type="Pfam" id="PF01643"/>
    </source>
</evidence>
<feature type="domain" description="Acyl-ACP thioesterase N-terminal hotdog" evidence="8">
    <location>
        <begin position="6"/>
        <end position="125"/>
    </location>
</feature>
<keyword evidence="7" id="KW-0275">Fatty acid biosynthesis</keyword>
<dbReference type="KEGG" id="faf:OE104_05610"/>
<organism evidence="10 11">
    <name type="scientific">Fervidibacillus albus</name>
    <dbReference type="NCBI Taxonomy" id="2980026"/>
    <lineage>
        <taxon>Bacteria</taxon>
        <taxon>Bacillati</taxon>
        <taxon>Bacillota</taxon>
        <taxon>Bacilli</taxon>
        <taxon>Bacillales</taxon>
        <taxon>Bacillaceae</taxon>
        <taxon>Fervidibacillus</taxon>
    </lineage>
</organism>
<evidence type="ECO:0000256" key="5">
    <source>
        <dbReference type="ARBA" id="ARBA00022946"/>
    </source>
</evidence>
<keyword evidence="11" id="KW-1185">Reference proteome</keyword>
<evidence type="ECO:0000313" key="10">
    <source>
        <dbReference type="EMBL" id="WAA10793.1"/>
    </source>
</evidence>
<evidence type="ECO:0000256" key="6">
    <source>
        <dbReference type="ARBA" id="ARBA00023098"/>
    </source>
</evidence>
<feature type="domain" description="Acyl-ACP thioesterase-like C-terminal" evidence="9">
    <location>
        <begin position="164"/>
        <end position="226"/>
    </location>
</feature>